<feature type="transmembrane region" description="Helical" evidence="8">
    <location>
        <begin position="418"/>
        <end position="439"/>
    </location>
</feature>
<reference evidence="10" key="1">
    <citation type="submission" date="2022-07" db="EMBL/GenBank/DDBJ databases">
        <title>Pseudosulfitobacter sp. strain AP-MA-4, whole genome sequence.</title>
        <authorList>
            <person name="Jiang Y."/>
        </authorList>
    </citation>
    <scope>NUCLEOTIDE SEQUENCE</scope>
    <source>
        <strain evidence="10">AP-MA-4</strain>
    </source>
</reference>
<feature type="transmembrane region" description="Helical" evidence="8">
    <location>
        <begin position="163"/>
        <end position="193"/>
    </location>
</feature>
<keyword evidence="11" id="KW-1185">Reference proteome</keyword>
<dbReference type="Proteomes" id="UP001165396">
    <property type="component" value="Unassembled WGS sequence"/>
</dbReference>
<comment type="subcellular location">
    <subcellularLocation>
        <location evidence="1 7">Cell inner membrane</location>
        <topology evidence="1 7">Multi-pass membrane protein</topology>
    </subcellularLocation>
</comment>
<protein>
    <submittedName>
        <fullName evidence="10">TRAP transporter large permease subunit</fullName>
    </submittedName>
</protein>
<evidence type="ECO:0000256" key="3">
    <source>
        <dbReference type="ARBA" id="ARBA00022519"/>
    </source>
</evidence>
<keyword evidence="5 8" id="KW-1133">Transmembrane helix</keyword>
<dbReference type="InterPro" id="IPR004681">
    <property type="entry name" value="TRAP_DctM"/>
</dbReference>
<feature type="transmembrane region" description="Helical" evidence="8">
    <location>
        <begin position="476"/>
        <end position="494"/>
    </location>
</feature>
<dbReference type="Pfam" id="PF06808">
    <property type="entry name" value="DctM"/>
    <property type="match status" value="2"/>
</dbReference>
<comment type="caution">
    <text evidence="10">The sequence shown here is derived from an EMBL/GenBank/DDBJ whole genome shotgun (WGS) entry which is preliminary data.</text>
</comment>
<dbReference type="PANTHER" id="PTHR33362">
    <property type="entry name" value="SIALIC ACID TRAP TRANSPORTER PERMEASE PROTEIN SIAT-RELATED"/>
    <property type="match status" value="1"/>
</dbReference>
<feature type="transmembrane region" description="Helical" evidence="8">
    <location>
        <begin position="451"/>
        <end position="470"/>
    </location>
</feature>
<evidence type="ECO:0000256" key="6">
    <source>
        <dbReference type="ARBA" id="ARBA00023136"/>
    </source>
</evidence>
<feature type="transmembrane region" description="Helical" evidence="8">
    <location>
        <begin position="39"/>
        <end position="58"/>
    </location>
</feature>
<evidence type="ECO:0000256" key="1">
    <source>
        <dbReference type="ARBA" id="ARBA00004429"/>
    </source>
</evidence>
<feature type="transmembrane region" description="Helical" evidence="8">
    <location>
        <begin position="749"/>
        <end position="771"/>
    </location>
</feature>
<feature type="domain" description="TRAP C4-dicarboxylate transport system permease DctM subunit" evidence="9">
    <location>
        <begin position="17"/>
        <end position="233"/>
    </location>
</feature>
<feature type="transmembrane region" description="Helical" evidence="8">
    <location>
        <begin position="712"/>
        <end position="737"/>
    </location>
</feature>
<keyword evidence="4 8" id="KW-0812">Transmembrane</keyword>
<feature type="transmembrane region" description="Helical" evidence="8">
    <location>
        <begin position="117"/>
        <end position="139"/>
    </location>
</feature>
<keyword evidence="3 7" id="KW-0997">Cell inner membrane</keyword>
<feature type="domain" description="TRAP C4-dicarboxylate transport system permease DctM subunit" evidence="9">
    <location>
        <begin position="505"/>
        <end position="773"/>
    </location>
</feature>
<keyword evidence="7" id="KW-0813">Transport</keyword>
<feature type="transmembrane region" description="Helical" evidence="8">
    <location>
        <begin position="671"/>
        <end position="700"/>
    </location>
</feature>
<evidence type="ECO:0000313" key="11">
    <source>
        <dbReference type="Proteomes" id="UP001165396"/>
    </source>
</evidence>
<keyword evidence="2" id="KW-1003">Cell membrane</keyword>
<sequence>MLFGLDGVEIGLIIVFVCLFGGILSGFPVAFAIGGAGMISFGIIAALDSAGLLIHQAIDQSSAVYRDLVNSGVKADTISIFRYPDLPRMAEPVFPQGWETALDRNVSFIVNRMNERVLAGQSIETLLAVLMFVLMGITLERSKIANDLLTTMARVFGPLPGGLAVSIVVVGAFLAASTGIVGATVVTMGLLALPTMLRNNYSPEIATGVIAASGTLGQIIPPSIVIVLLGTLAGDLYSAAQEQRAQLVGCTDALSYLGKPAVLSVGTLFQAALLPGILLALLYALYAFIYALLNPDKAPAVPMGAANGEPITRREGFTWFLGAPMLMVVGTILLGNLGVVGSQNMTVSSFSDIEQGASLRTNVSPDCQEAMIELHGQSRWDRAVAEQSEIDASGGLQASTRLTPEALQTAIDDKVANAAPIGTGTAILLILTGLILTTARGVAPSRDKRPLVIGAIGAVLVLLIDILLIGPRTSPGVYVVLMAVPFATLLYGCYHGVIACSKNELIRVVFPPLVLIVAVLGSILGGITNPTPAAALGAGGAIMLAAYRKLTDTDRSPKVIIWSTLAILVCILVGVNFDLRINTDDVSFESWVAFIVAYGAYLYALFGLLFSCWILYTAGVLTPVVRETAKVTSMVFTILIGSQILNLVVISFGGEHYIQMFLKSFDNEIKVFLLVMVVLFVLGFVLDFLEIIYIVIPIVGPVIYGGSFDPKWVTIMIAVNLQTSFLTPPFGFALFYLRGVAPKEVTTGHIYRGIIPFVLIQVLGLAILWFFPSIVTIVPQLIGQG</sequence>
<dbReference type="PANTHER" id="PTHR33362:SF7">
    <property type="entry name" value="SLL1103 PROTEIN"/>
    <property type="match status" value="1"/>
</dbReference>
<proteinExistence type="predicted"/>
<accession>A0ABT1YXE5</accession>
<evidence type="ECO:0000313" key="10">
    <source>
        <dbReference type="EMBL" id="MCR8825557.1"/>
    </source>
</evidence>
<feature type="transmembrane region" description="Helical" evidence="8">
    <location>
        <begin position="591"/>
        <end position="616"/>
    </location>
</feature>
<dbReference type="InterPro" id="IPR010656">
    <property type="entry name" value="DctM"/>
</dbReference>
<feature type="transmembrane region" description="Helical" evidence="8">
    <location>
        <begin position="12"/>
        <end position="33"/>
    </location>
</feature>
<evidence type="ECO:0000256" key="2">
    <source>
        <dbReference type="ARBA" id="ARBA00022475"/>
    </source>
</evidence>
<dbReference type="EMBL" id="JANKJG010000002">
    <property type="protein sequence ID" value="MCR8825557.1"/>
    <property type="molecule type" value="Genomic_DNA"/>
</dbReference>
<organism evidence="10 11">
    <name type="scientific">Pseudosulfitobacter koreensis</name>
    <dbReference type="NCBI Taxonomy" id="2968472"/>
    <lineage>
        <taxon>Bacteria</taxon>
        <taxon>Pseudomonadati</taxon>
        <taxon>Pseudomonadota</taxon>
        <taxon>Alphaproteobacteria</taxon>
        <taxon>Rhodobacterales</taxon>
        <taxon>Roseobacteraceae</taxon>
        <taxon>Pseudosulfitobacter</taxon>
    </lineage>
</organism>
<feature type="transmembrane region" description="Helical" evidence="8">
    <location>
        <begin position="506"/>
        <end position="527"/>
    </location>
</feature>
<feature type="transmembrane region" description="Helical" evidence="8">
    <location>
        <begin position="317"/>
        <end position="339"/>
    </location>
</feature>
<evidence type="ECO:0000256" key="7">
    <source>
        <dbReference type="RuleBase" id="RU369079"/>
    </source>
</evidence>
<evidence type="ECO:0000259" key="9">
    <source>
        <dbReference type="Pfam" id="PF06808"/>
    </source>
</evidence>
<gene>
    <name evidence="10" type="ORF">NTA49_03310</name>
</gene>
<comment type="function">
    <text evidence="7">Part of the tripartite ATP-independent periplasmic (TRAP) transport system.</text>
</comment>
<feature type="transmembrane region" description="Helical" evidence="8">
    <location>
        <begin position="205"/>
        <end position="229"/>
    </location>
</feature>
<keyword evidence="6 8" id="KW-0472">Membrane</keyword>
<evidence type="ECO:0000256" key="8">
    <source>
        <dbReference type="SAM" id="Phobius"/>
    </source>
</evidence>
<feature type="transmembrane region" description="Helical" evidence="8">
    <location>
        <begin position="268"/>
        <end position="293"/>
    </location>
</feature>
<evidence type="ECO:0000256" key="5">
    <source>
        <dbReference type="ARBA" id="ARBA00022989"/>
    </source>
</evidence>
<feature type="transmembrane region" description="Helical" evidence="8">
    <location>
        <begin position="559"/>
        <end position="579"/>
    </location>
</feature>
<name>A0ABT1YXE5_9RHOB</name>
<feature type="transmembrane region" description="Helical" evidence="8">
    <location>
        <begin position="631"/>
        <end position="650"/>
    </location>
</feature>
<evidence type="ECO:0000256" key="4">
    <source>
        <dbReference type="ARBA" id="ARBA00022692"/>
    </source>
</evidence>
<dbReference type="RefSeq" id="WP_258293236.1">
    <property type="nucleotide sequence ID" value="NZ_JANKJG010000002.1"/>
</dbReference>